<evidence type="ECO:0000313" key="4">
    <source>
        <dbReference type="EMBL" id="BAB59156.1"/>
    </source>
</evidence>
<dbReference type="STRING" id="273116.gene:9380779"/>
<evidence type="ECO:0000259" key="3">
    <source>
        <dbReference type="PROSITE" id="PS51186"/>
    </source>
</evidence>
<dbReference type="HOGENOM" id="CLU_013985_23_0_2"/>
<keyword evidence="1" id="KW-0808">Transferase</keyword>
<feature type="binding site" evidence="6">
    <location>
        <position position="90"/>
    </location>
    <ligand>
        <name>acetyl-CoA</name>
        <dbReference type="ChEBI" id="CHEBI:57288"/>
        <label>5</label>
    </ligand>
</feature>
<dbReference type="GO" id="GO:0008080">
    <property type="term" value="F:N-acetyltransferase activity"/>
    <property type="evidence" value="ECO:0007669"/>
    <property type="project" value="InterPro"/>
</dbReference>
<feature type="binding site" evidence="6">
    <location>
        <position position="93"/>
    </location>
    <ligand>
        <name>acetyl-CoA</name>
        <dbReference type="ChEBI" id="CHEBI:57288"/>
        <label>3</label>
    </ligand>
</feature>
<organism evidence="4 5">
    <name type="scientific">Thermoplasma volcanium (strain ATCC 51530 / DSM 4299 / JCM 9571 / NBRC 15438 / GSS1)</name>
    <dbReference type="NCBI Taxonomy" id="273116"/>
    <lineage>
        <taxon>Archaea</taxon>
        <taxon>Methanobacteriati</taxon>
        <taxon>Thermoplasmatota</taxon>
        <taxon>Thermoplasmata</taxon>
        <taxon>Thermoplasmatales</taxon>
        <taxon>Thermoplasmataceae</taxon>
        <taxon>Thermoplasma</taxon>
    </lineage>
</organism>
<evidence type="ECO:0000256" key="2">
    <source>
        <dbReference type="ARBA" id="ARBA00023315"/>
    </source>
</evidence>
<feature type="binding site" evidence="6">
    <location>
        <position position="126"/>
    </location>
    <ligand>
        <name>acetyl-CoA</name>
        <dbReference type="ChEBI" id="CHEBI:57288"/>
        <label>3</label>
    </ligand>
</feature>
<feature type="binding site" evidence="6">
    <location>
        <position position="92"/>
    </location>
    <ligand>
        <name>acetyl-CoA</name>
        <dbReference type="ChEBI" id="CHEBI:57288"/>
        <label>3</label>
    </ligand>
</feature>
<sequence length="154" mass="17781">MVYMAINAVAGTIREFSPKDIESVYRIAQTSLTEYYTQALILDLHREWPESFMVYTVAGSVVGFIVGSKYSRTEARILLFAVDERFRRMGVGSALMDAFLSLCREQNMLSVRLEVRTDNDEAIRFYKKYGFVITAMLPNYYSDSSNAYTMWRIV</sequence>
<feature type="binding site" evidence="6">
    <location>
        <position position="91"/>
    </location>
    <ligand>
        <name>acetyl-CoA</name>
        <dbReference type="ChEBI" id="CHEBI:57288"/>
        <label>4</label>
    </ligand>
</feature>
<feature type="binding site" evidence="6">
    <location>
        <position position="90"/>
    </location>
    <ligand>
        <name>acetyl-CoA</name>
        <dbReference type="ChEBI" id="CHEBI:57288"/>
        <label>3</label>
    </ligand>
</feature>
<feature type="binding site" evidence="6">
    <location>
        <position position="87"/>
    </location>
    <ligand>
        <name>CoA</name>
        <dbReference type="ChEBI" id="CHEBI:57287"/>
    </ligand>
</feature>
<feature type="binding site" evidence="6">
    <location>
        <position position="82"/>
    </location>
    <ligand>
        <name>CoA</name>
        <dbReference type="ChEBI" id="CHEBI:57287"/>
    </ligand>
</feature>
<reference evidence="6" key="3">
    <citation type="journal article" date="2014" name="Biochim. Biophys. Acta">
        <title>Structure of Thermoplasma volcanium Ard1 belongs to N-acetyltransferase family member suggesting multiple ligand binding modes with acetyl coenzyme A and coenzyme A.</title>
        <authorList>
            <person name="Ma C."/>
            <person name="Pathak C."/>
            <person name="Jang S."/>
            <person name="Lee S.J."/>
            <person name="Nam M."/>
            <person name="Kim S.J."/>
            <person name="Im H."/>
            <person name="Lee B.J."/>
        </authorList>
    </citation>
    <scope>X-RAY CRYSTALLOGRAPHY (3.32 ANGSTROMS) IN COMPLEX WITH COA AND ACETYL-COA</scope>
</reference>
<keyword evidence="2" id="KW-0012">Acyltransferase</keyword>
<dbReference type="SMR" id="Q97CT7"/>
<feature type="binding site" evidence="6">
    <location>
        <position position="89"/>
    </location>
    <ligand>
        <name>acetyl-CoA</name>
        <dbReference type="ChEBI" id="CHEBI:57288"/>
        <label>3</label>
    </ligand>
</feature>
<feature type="binding site" evidence="6">
    <location>
        <position position="119"/>
    </location>
    <ligand>
        <name>CoA</name>
        <dbReference type="ChEBI" id="CHEBI:57287"/>
    </ligand>
</feature>
<reference evidence="4 5" key="2">
    <citation type="journal article" date="2000" name="Proc. Natl. Acad. Sci. U.S.A.">
        <title>Archaeal adaptation to higher temperatures revealed by genomic sequence of Thermoplasma volcanium.</title>
        <authorList>
            <person name="Kawashima T."/>
            <person name="Amano N."/>
            <person name="Koike H."/>
            <person name="Makino S."/>
            <person name="Higuchi S."/>
            <person name="Kawashima-Ohya Y."/>
            <person name="Watanabe K."/>
            <person name="Yamazaki M."/>
            <person name="Kanehori K."/>
            <person name="Kawamoto T."/>
            <person name="Nunoshiba T."/>
            <person name="Yamamoto Y."/>
            <person name="Aramaki H."/>
            <person name="Makino K."/>
            <person name="Suzuki M."/>
        </authorList>
    </citation>
    <scope>NUCLEOTIDE SEQUENCE [LARGE SCALE GENOMIC DNA]</scope>
    <source>
        <strain evidence="5">ATCC 51530 / DSM 4299 / JCM 9571 / NBRC 15438 / GSS1</strain>
    </source>
</reference>
<name>Q97CT7_THEVO</name>
<keyword evidence="6" id="KW-0002">3D-structure</keyword>
<dbReference type="Pfam" id="PF00583">
    <property type="entry name" value="Acetyltransf_1"/>
    <property type="match status" value="1"/>
</dbReference>
<feature type="binding site" evidence="6">
    <location>
        <position position="126"/>
    </location>
    <ligand>
        <name>acetyl-CoA</name>
        <dbReference type="ChEBI" id="CHEBI:57288"/>
        <label>2</label>
    </ligand>
</feature>
<dbReference type="PhylomeDB" id="Q97CT7"/>
<feature type="binding site" evidence="6">
    <location>
        <position position="90"/>
    </location>
    <ligand>
        <name>CoA</name>
        <dbReference type="ChEBI" id="CHEBI:57287"/>
    </ligand>
</feature>
<feature type="binding site" evidence="6">
    <location>
        <position position="93"/>
    </location>
    <ligand>
        <name>acetyl-CoA</name>
        <dbReference type="ChEBI" id="CHEBI:57288"/>
        <label>5</label>
    </ligand>
</feature>
<dbReference type="NCBIfam" id="TIGR01575">
    <property type="entry name" value="rimI"/>
    <property type="match status" value="1"/>
</dbReference>
<dbReference type="PANTHER" id="PTHR42919">
    <property type="entry name" value="N-ALPHA-ACETYLTRANSFERASE"/>
    <property type="match status" value="1"/>
</dbReference>
<feature type="binding site" evidence="6">
    <location>
        <position position="128"/>
    </location>
    <ligand>
        <name>acetyl-CoA</name>
        <dbReference type="ChEBI" id="CHEBI:57288"/>
        <label>1</label>
    </ligand>
</feature>
<dbReference type="KEGG" id="tvo:TVG0012647"/>
<feature type="binding site" evidence="6">
    <location>
        <position position="90"/>
    </location>
    <ligand>
        <name>acetyl-CoA</name>
        <dbReference type="ChEBI" id="CHEBI:57288"/>
        <label>1</label>
    </ligand>
</feature>
<dbReference type="PDB" id="4PV6">
    <property type="method" value="X-ray"/>
    <property type="resolution" value="3.32 A"/>
    <property type="chains" value="A/B/C/D/E/F/G/H/I/J/K/L/M/N/O/P=1-154"/>
</dbReference>
<dbReference type="SUPFAM" id="SSF55729">
    <property type="entry name" value="Acyl-CoA N-acyltransferases (Nat)"/>
    <property type="match status" value="1"/>
</dbReference>
<feature type="binding site" evidence="6">
    <location>
        <position position="92"/>
    </location>
    <ligand>
        <name>acetyl-CoA</name>
        <dbReference type="ChEBI" id="CHEBI:57288"/>
        <label>4</label>
    </ligand>
</feature>
<feature type="binding site" evidence="6">
    <location>
        <position position="92"/>
    </location>
    <ligand>
        <name>acetyl-CoA</name>
        <dbReference type="ChEBI" id="CHEBI:57288"/>
        <label>5</label>
    </ligand>
</feature>
<feature type="domain" description="N-acetyltransferase" evidence="3">
    <location>
        <begin position="11"/>
        <end position="154"/>
    </location>
</feature>
<dbReference type="EvolutionaryTrace" id="Q97CT7"/>
<dbReference type="PANTHER" id="PTHR42919:SF8">
    <property type="entry name" value="N-ALPHA-ACETYLTRANSFERASE 50"/>
    <property type="match status" value="1"/>
</dbReference>
<dbReference type="InterPro" id="IPR006464">
    <property type="entry name" value="AcTrfase_RimI/Ard1"/>
</dbReference>
<feature type="binding site" evidence="6">
    <location>
        <position position="119"/>
    </location>
    <ligand>
        <name>acetyl-CoA</name>
        <dbReference type="ChEBI" id="CHEBI:57288"/>
        <label>4</label>
    </ligand>
</feature>
<feature type="binding site" evidence="6">
    <location>
        <position position="126"/>
    </location>
    <ligand>
        <name>acetyl-CoA</name>
        <dbReference type="ChEBI" id="CHEBI:57288"/>
        <label>1</label>
    </ligand>
</feature>
<feature type="binding site" evidence="6">
    <location>
        <position position="93"/>
    </location>
    <ligand>
        <name>acetyl-CoA</name>
        <dbReference type="ChEBI" id="CHEBI:57288"/>
        <label>2</label>
    </ligand>
</feature>
<feature type="binding site" evidence="6">
    <location>
        <position position="93"/>
    </location>
    <ligand>
        <name>acetyl-CoA</name>
        <dbReference type="ChEBI" id="CHEBI:57288"/>
        <label>4</label>
    </ligand>
</feature>
<proteinExistence type="evidence at protein level"/>
<dbReference type="PaxDb" id="273116-14324228"/>
<accession>Q97CT7</accession>
<feature type="binding site" evidence="6">
    <location>
        <position position="124"/>
    </location>
    <ligand>
        <name>acetyl-CoA</name>
        <dbReference type="ChEBI" id="CHEBI:57288"/>
        <label>2</label>
    </ligand>
</feature>
<dbReference type="OrthoDB" id="43754at2157"/>
<feature type="binding site" evidence="6">
    <location>
        <position position="88"/>
    </location>
    <ligand>
        <name>acetyl-CoA</name>
        <dbReference type="ChEBI" id="CHEBI:57288"/>
        <label>2</label>
    </ligand>
</feature>
<feature type="binding site" evidence="6">
    <location>
        <position position="80"/>
    </location>
    <ligand>
        <name>acetyl-CoA</name>
        <dbReference type="ChEBI" id="CHEBI:57288"/>
        <label>4</label>
    </ligand>
</feature>
<feature type="binding site" evidence="6">
    <location>
        <position position="88"/>
    </location>
    <ligand>
        <name>acetyl-CoA</name>
        <dbReference type="ChEBI" id="CHEBI:57288"/>
        <label>4</label>
    </ligand>
</feature>
<feature type="binding site" evidence="6">
    <location>
        <position position="88"/>
    </location>
    <ligand>
        <name>acetyl-CoA</name>
        <dbReference type="ChEBI" id="CHEBI:57288"/>
        <label>5</label>
    </ligand>
</feature>
<dbReference type="eggNOG" id="arCOG00833">
    <property type="taxonomic scope" value="Archaea"/>
</dbReference>
<feature type="binding site" evidence="6">
    <location>
        <position position="88"/>
    </location>
    <ligand>
        <name>acetyl-CoA</name>
        <dbReference type="ChEBI" id="CHEBI:57288"/>
        <label>3</label>
    </ligand>
</feature>
<feature type="binding site" evidence="6">
    <location>
        <position position="93"/>
    </location>
    <ligand>
        <name>acetyl-CoA</name>
        <dbReference type="ChEBI" id="CHEBI:57288"/>
        <label>1</label>
    </ligand>
</feature>
<feature type="binding site" evidence="6">
    <location>
        <position position="92"/>
    </location>
    <ligand>
        <name>acetyl-CoA</name>
        <dbReference type="ChEBI" id="CHEBI:57288"/>
        <label>1</label>
    </ligand>
</feature>
<feature type="binding site" evidence="6">
    <location>
        <position position="121"/>
    </location>
    <ligand>
        <name>acetyl-CoA</name>
        <dbReference type="ChEBI" id="CHEBI:57288"/>
        <label>3</label>
    </ligand>
</feature>
<dbReference type="InterPro" id="IPR051556">
    <property type="entry name" value="N-term/lysine_N-AcTrnsfr"/>
</dbReference>
<dbReference type="CDD" id="cd04301">
    <property type="entry name" value="NAT_SF"/>
    <property type="match status" value="1"/>
</dbReference>
<feature type="binding site" evidence="6">
    <location>
        <position position="88"/>
    </location>
    <ligand>
        <name>acetyl-CoA</name>
        <dbReference type="ChEBI" id="CHEBI:57288"/>
        <label>1</label>
    </ligand>
</feature>
<gene>
    <name evidence="4" type="ORF">TVG0012647</name>
</gene>
<reference evidence="4 5" key="1">
    <citation type="journal article" date="1999" name="Proc. Jpn. Acad.">
        <title>Determination of the complete genomic DNA sequence of Thermoplasma volvanium GSS1.</title>
        <authorList>
            <person name="Kawashima T."/>
            <person name="Yamamoto Y."/>
            <person name="Aramaki H."/>
            <person name="Nunoshiba T."/>
            <person name="Kawamoto T."/>
            <person name="Watanabe K."/>
            <person name="Yamazaki M."/>
            <person name="Kanehori K."/>
            <person name="Amano N."/>
            <person name="Ohya Y."/>
            <person name="Makino K."/>
            <person name="Suzuki M."/>
        </authorList>
    </citation>
    <scope>NUCLEOTIDE SEQUENCE [LARGE SCALE GENOMIC DNA]</scope>
    <source>
        <strain evidence="5">ATCC 51530 / DSM 4299 / JCM 9571 / NBRC 15438 / GSS1</strain>
    </source>
</reference>
<dbReference type="PDBsum" id="4PV6"/>
<dbReference type="InterPro" id="IPR016181">
    <property type="entry name" value="Acyl_CoA_acyltransferase"/>
</dbReference>
<evidence type="ECO:0007829" key="6">
    <source>
        <dbReference type="PDB" id="4PV6"/>
    </source>
</evidence>
<feature type="binding site" evidence="6">
    <location>
        <position position="90"/>
    </location>
    <ligand>
        <name>acetyl-CoA</name>
        <dbReference type="ChEBI" id="CHEBI:57288"/>
        <label>2</label>
    </ligand>
</feature>
<feature type="binding site" evidence="6">
    <location>
        <position position="92"/>
    </location>
    <ligand>
        <name>CoA</name>
        <dbReference type="ChEBI" id="CHEBI:57287"/>
    </ligand>
</feature>
<evidence type="ECO:0000313" key="5">
    <source>
        <dbReference type="Proteomes" id="UP000001017"/>
    </source>
</evidence>
<feature type="binding site" evidence="6">
    <location>
        <position position="90"/>
    </location>
    <ligand>
        <name>acetyl-CoA</name>
        <dbReference type="ChEBI" id="CHEBI:57288"/>
        <label>4</label>
    </ligand>
</feature>
<feature type="binding site" evidence="6">
    <location>
        <position position="89"/>
    </location>
    <ligand>
        <name>acetyl-CoA</name>
        <dbReference type="ChEBI" id="CHEBI:57288"/>
        <label>4</label>
    </ligand>
</feature>
<dbReference type="Proteomes" id="UP000001017">
    <property type="component" value="Chromosome"/>
</dbReference>
<feature type="binding site" evidence="6">
    <location>
        <position position="126"/>
    </location>
    <ligand>
        <name>CoA</name>
        <dbReference type="ChEBI" id="CHEBI:57287"/>
    </ligand>
</feature>
<dbReference type="Gene3D" id="3.40.630.30">
    <property type="match status" value="1"/>
</dbReference>
<keyword evidence="5" id="KW-1185">Reference proteome</keyword>
<dbReference type="EMBL" id="BA000011">
    <property type="protein sequence ID" value="BAB59156.1"/>
    <property type="molecule type" value="Genomic_DNA"/>
</dbReference>
<feature type="binding site" evidence="6">
    <location>
        <position position="92"/>
    </location>
    <ligand>
        <name>acetyl-CoA</name>
        <dbReference type="ChEBI" id="CHEBI:57288"/>
        <label>2</label>
    </ligand>
</feature>
<feature type="binding site" evidence="6">
    <location>
        <position position="91"/>
    </location>
    <ligand>
        <name>acetyl-CoA</name>
        <dbReference type="ChEBI" id="CHEBI:57288"/>
        <label>1</label>
    </ligand>
</feature>
<evidence type="ECO:0000256" key="1">
    <source>
        <dbReference type="ARBA" id="ARBA00022679"/>
    </source>
</evidence>
<dbReference type="PROSITE" id="PS51186">
    <property type="entry name" value="GNAT"/>
    <property type="match status" value="1"/>
</dbReference>
<protein>
    <submittedName>
        <fullName evidence="4">N-terminal acetyltransferase complex subunit [ARD1]</fullName>
    </submittedName>
</protein>
<feature type="binding site" evidence="6">
    <location>
        <position position="82"/>
    </location>
    <ligand>
        <name>acetyl-CoA</name>
        <dbReference type="ChEBI" id="CHEBI:57288"/>
        <label>4</label>
    </ligand>
</feature>
<dbReference type="AlphaFoldDB" id="Q97CT7"/>
<dbReference type="InterPro" id="IPR000182">
    <property type="entry name" value="GNAT_dom"/>
</dbReference>
<feature type="binding site" evidence="6">
    <location>
        <position position="126"/>
    </location>
    <ligand>
        <name>acetyl-CoA</name>
        <dbReference type="ChEBI" id="CHEBI:57288"/>
        <label>4</label>
    </ligand>
</feature>